<evidence type="ECO:0000259" key="6">
    <source>
        <dbReference type="PROSITE" id="PS51007"/>
    </source>
</evidence>
<dbReference type="KEGG" id="lch:Lcho_1321"/>
<dbReference type="eggNOG" id="COG2010">
    <property type="taxonomic scope" value="Bacteria"/>
</dbReference>
<feature type="domain" description="Cytochrome c" evidence="6">
    <location>
        <begin position="321"/>
        <end position="409"/>
    </location>
</feature>
<dbReference type="PIRSF" id="PIRSF000018">
    <property type="entry name" value="Mb_ADH_cyt_c"/>
    <property type="match status" value="1"/>
</dbReference>
<dbReference type="InterPro" id="IPR009056">
    <property type="entry name" value="Cyt_c-like_dom"/>
</dbReference>
<dbReference type="GO" id="GO:0016020">
    <property type="term" value="C:membrane"/>
    <property type="evidence" value="ECO:0007669"/>
    <property type="project" value="InterPro"/>
</dbReference>
<feature type="binding site" description="axial binding residue" evidence="5">
    <location>
        <position position="338"/>
    </location>
    <ligand>
        <name>heme c</name>
        <dbReference type="ChEBI" id="CHEBI:61717"/>
        <label>3</label>
    </ligand>
    <ligandPart>
        <name>Fe</name>
        <dbReference type="ChEBI" id="CHEBI:18248"/>
    </ligandPart>
</feature>
<organism evidence="7 8">
    <name type="scientific">Leptothrix cholodnii (strain ATCC 51168 / LMG 8142 / SP-6)</name>
    <name type="common">Leptothrix discophora (strain SP-6)</name>
    <dbReference type="NCBI Taxonomy" id="395495"/>
    <lineage>
        <taxon>Bacteria</taxon>
        <taxon>Pseudomonadati</taxon>
        <taxon>Pseudomonadota</taxon>
        <taxon>Betaproteobacteria</taxon>
        <taxon>Burkholderiales</taxon>
        <taxon>Sphaerotilaceae</taxon>
        <taxon>Leptothrix</taxon>
    </lineage>
</organism>
<dbReference type="GO" id="GO:0009055">
    <property type="term" value="F:electron transfer activity"/>
    <property type="evidence" value="ECO:0007669"/>
    <property type="project" value="InterPro"/>
</dbReference>
<dbReference type="STRING" id="395495.Lcho_1321"/>
<evidence type="ECO:0000313" key="7">
    <source>
        <dbReference type="EMBL" id="ACB33589.1"/>
    </source>
</evidence>
<gene>
    <name evidence="7" type="ordered locus">Lcho_1321</name>
</gene>
<comment type="cofactor">
    <cofactor evidence="4">
        <name>heme c</name>
        <dbReference type="ChEBI" id="CHEBI:61717"/>
    </cofactor>
    <text evidence="4">Binds 3 heme c groups covalently per subunit.</text>
</comment>
<dbReference type="InterPro" id="IPR036909">
    <property type="entry name" value="Cyt_c-like_dom_sf"/>
</dbReference>
<dbReference type="SUPFAM" id="SSF46626">
    <property type="entry name" value="Cytochrome c"/>
    <property type="match status" value="3"/>
</dbReference>
<dbReference type="GO" id="GO:0020037">
    <property type="term" value="F:heme binding"/>
    <property type="evidence" value="ECO:0007669"/>
    <property type="project" value="InterPro"/>
</dbReference>
<evidence type="ECO:0000256" key="5">
    <source>
        <dbReference type="PIRSR" id="PIRSR000018-51"/>
    </source>
</evidence>
<keyword evidence="8" id="KW-1185">Reference proteome</keyword>
<keyword evidence="7" id="KW-0560">Oxidoreductase</keyword>
<dbReference type="Pfam" id="PF00034">
    <property type="entry name" value="Cytochrom_C"/>
    <property type="match status" value="2"/>
</dbReference>
<dbReference type="Proteomes" id="UP000001693">
    <property type="component" value="Chromosome"/>
</dbReference>
<dbReference type="RefSeq" id="WP_012346351.1">
    <property type="nucleotide sequence ID" value="NC_010524.1"/>
</dbReference>
<feature type="binding site" description="covalent" evidence="4">
    <location>
        <position position="337"/>
    </location>
    <ligand>
        <name>heme c</name>
        <dbReference type="ChEBI" id="CHEBI:61717"/>
        <label>3</label>
    </ligand>
</feature>
<evidence type="ECO:0000256" key="1">
    <source>
        <dbReference type="ARBA" id="ARBA00022617"/>
    </source>
</evidence>
<dbReference type="EC" id="1.1.99.3" evidence="7"/>
<evidence type="ECO:0000256" key="3">
    <source>
        <dbReference type="ARBA" id="ARBA00023004"/>
    </source>
</evidence>
<feature type="binding site" description="axial binding residue" evidence="5">
    <location>
        <position position="72"/>
    </location>
    <ligand>
        <name>heme c</name>
        <dbReference type="ChEBI" id="CHEBI:61717"/>
        <label>1</label>
    </ligand>
    <ligandPart>
        <name>Fe</name>
        <dbReference type="ChEBI" id="CHEBI:18248"/>
    </ligandPart>
</feature>
<dbReference type="AlphaFoldDB" id="B1Y684"/>
<feature type="binding site" description="covalent" evidence="4">
    <location>
        <position position="334"/>
    </location>
    <ligand>
        <name>heme c</name>
        <dbReference type="ChEBI" id="CHEBI:61717"/>
        <label>3</label>
    </ligand>
</feature>
<dbReference type="PANTHER" id="PTHR35008:SF4">
    <property type="entry name" value="BLL4482 PROTEIN"/>
    <property type="match status" value="1"/>
</dbReference>
<dbReference type="HOGENOM" id="CLU_028594_0_1_4"/>
<reference evidence="7 8" key="1">
    <citation type="submission" date="2008-03" db="EMBL/GenBank/DDBJ databases">
        <title>Complete sequence of Leptothrix cholodnii SP-6.</title>
        <authorList>
            <consortium name="US DOE Joint Genome Institute"/>
            <person name="Copeland A."/>
            <person name="Lucas S."/>
            <person name="Lapidus A."/>
            <person name="Glavina del Rio T."/>
            <person name="Dalin E."/>
            <person name="Tice H."/>
            <person name="Bruce D."/>
            <person name="Goodwin L."/>
            <person name="Pitluck S."/>
            <person name="Chertkov O."/>
            <person name="Brettin T."/>
            <person name="Detter J.C."/>
            <person name="Han C."/>
            <person name="Kuske C.R."/>
            <person name="Schmutz J."/>
            <person name="Larimer F."/>
            <person name="Land M."/>
            <person name="Hauser L."/>
            <person name="Kyrpides N."/>
            <person name="Lykidis A."/>
            <person name="Emerson D."/>
            <person name="Richardson P."/>
        </authorList>
    </citation>
    <scope>NUCLEOTIDE SEQUENCE [LARGE SCALE GENOMIC DNA]</scope>
    <source>
        <strain evidence="8">ATCC 51168 / LMG 8142 / SP-6</strain>
    </source>
</reference>
<feature type="binding site" description="covalent" evidence="4">
    <location>
        <position position="68"/>
    </location>
    <ligand>
        <name>heme c</name>
        <dbReference type="ChEBI" id="CHEBI:61717"/>
        <label>1</label>
    </ligand>
</feature>
<feature type="domain" description="Cytochrome c" evidence="6">
    <location>
        <begin position="199"/>
        <end position="306"/>
    </location>
</feature>
<keyword evidence="1 4" id="KW-0349">Heme</keyword>
<dbReference type="PROSITE" id="PS51007">
    <property type="entry name" value="CYTC"/>
    <property type="match status" value="3"/>
</dbReference>
<dbReference type="OrthoDB" id="9809720at2"/>
<feature type="domain" description="Cytochrome c" evidence="6">
    <location>
        <begin position="54"/>
        <end position="157"/>
    </location>
</feature>
<dbReference type="GO" id="GO:0033717">
    <property type="term" value="F:gluconate 2-dehydrogenase (acceptor) activity"/>
    <property type="evidence" value="ECO:0007669"/>
    <property type="project" value="UniProtKB-EC"/>
</dbReference>
<accession>B1Y684</accession>
<feature type="binding site" description="covalent" evidence="4">
    <location>
        <position position="214"/>
    </location>
    <ligand>
        <name>heme c</name>
        <dbReference type="ChEBI" id="CHEBI:61717"/>
        <label>2</label>
    </ligand>
</feature>
<dbReference type="InterPro" id="IPR014353">
    <property type="entry name" value="Membr-bd_ADH_cyt_c"/>
</dbReference>
<keyword evidence="3 5" id="KW-0408">Iron</keyword>
<feature type="binding site" description="axial binding residue" evidence="5">
    <location>
        <position position="218"/>
    </location>
    <ligand>
        <name>heme c</name>
        <dbReference type="ChEBI" id="CHEBI:61717"/>
        <label>2</label>
    </ligand>
    <ligandPart>
        <name>Fe</name>
        <dbReference type="ChEBI" id="CHEBI:18248"/>
    </ligandPart>
</feature>
<feature type="binding site" description="covalent" evidence="4">
    <location>
        <position position="71"/>
    </location>
    <ligand>
        <name>heme c</name>
        <dbReference type="ChEBI" id="CHEBI:61717"/>
        <label>1</label>
    </ligand>
</feature>
<dbReference type="EMBL" id="CP001013">
    <property type="protein sequence ID" value="ACB33589.1"/>
    <property type="molecule type" value="Genomic_DNA"/>
</dbReference>
<dbReference type="Gene3D" id="1.10.760.10">
    <property type="entry name" value="Cytochrome c-like domain"/>
    <property type="match status" value="2"/>
</dbReference>
<dbReference type="GO" id="GO:0005506">
    <property type="term" value="F:iron ion binding"/>
    <property type="evidence" value="ECO:0007669"/>
    <property type="project" value="InterPro"/>
</dbReference>
<sequence length="425" mass="45239" precursor="true">MSAADRSNPRRRWRTLLASILLIAAALTVAAVRHLNDDGEAIGAPPASTEDPAGQLARGAYLARVGNCAGCHTARGSAPYAGGHGIATPFGTVYAGNLTPDADTGLGRWSADDFWRALHNGRSRDGRRLNPAFPYTEFTLVRRDDADALFAFLRSLPPVVQPNRAHTLRFPFDTQAALAVWRALYFKPARFSPDTTRSDEWNRGAYLVRGLGHCAACHAPRNRLGASRDALDLAGGAMPMQSWYAPALGPAAQGESGPQQVIDLLKTGRSAQGTASGPMAEVVFNSTQHWTLPDLQATAVYLRSLPRQPLPPVHAEPAPAGQMARGEKLYIEHCAQCHGSRGEGAPGAYPPLAGNPAVDLATPVNLILSVLHGGFAPATAANPQPYGMPPQALSDAEVAAVLTFIRRSWGHAAEAVTELDVLRQR</sequence>
<name>B1Y684_LEPCP</name>
<protein>
    <submittedName>
        <fullName evidence="7">Gluconate 2-dehydrogenase (Acceptor)</fullName>
        <ecNumber evidence="7">1.1.99.3</ecNumber>
    </submittedName>
</protein>
<dbReference type="InterPro" id="IPR051459">
    <property type="entry name" value="Cytochrome_c-type_DH"/>
</dbReference>
<evidence type="ECO:0000256" key="2">
    <source>
        <dbReference type="ARBA" id="ARBA00022723"/>
    </source>
</evidence>
<feature type="binding site" description="covalent" evidence="4">
    <location>
        <position position="217"/>
    </location>
    <ligand>
        <name>heme c</name>
        <dbReference type="ChEBI" id="CHEBI:61717"/>
        <label>2</label>
    </ligand>
</feature>
<evidence type="ECO:0000256" key="4">
    <source>
        <dbReference type="PIRSR" id="PIRSR000018-50"/>
    </source>
</evidence>
<evidence type="ECO:0000313" key="8">
    <source>
        <dbReference type="Proteomes" id="UP000001693"/>
    </source>
</evidence>
<dbReference type="PANTHER" id="PTHR35008">
    <property type="entry name" value="BLL4482 PROTEIN-RELATED"/>
    <property type="match status" value="1"/>
</dbReference>
<proteinExistence type="predicted"/>
<keyword evidence="2 5" id="KW-0479">Metal-binding</keyword>